<reference evidence="1 2" key="1">
    <citation type="submission" date="2007-11" db="EMBL/GenBank/DDBJ databases">
        <title>Draft genome sequence of Bacteroides stercoris(ATCC 43183).</title>
        <authorList>
            <person name="Sudarsanam P."/>
            <person name="Ley R."/>
            <person name="Guruge J."/>
            <person name="Turnbaugh P.J."/>
            <person name="Mahowald M."/>
            <person name="Liep D."/>
            <person name="Gordon J."/>
        </authorList>
    </citation>
    <scope>NUCLEOTIDE SEQUENCE [LARGE SCALE GENOMIC DNA]</scope>
    <source>
        <strain evidence="1 2">ATCC 43183</strain>
    </source>
</reference>
<reference evidence="1 2" key="2">
    <citation type="submission" date="2007-11" db="EMBL/GenBank/DDBJ databases">
        <authorList>
            <person name="Fulton L."/>
            <person name="Clifton S."/>
            <person name="Fulton B."/>
            <person name="Xu J."/>
            <person name="Minx P."/>
            <person name="Pepin K.H."/>
            <person name="Johnson M."/>
            <person name="Thiruvilangam P."/>
            <person name="Bhonagiri V."/>
            <person name="Nash W.E."/>
            <person name="Mardis E.R."/>
            <person name="Wilson R.K."/>
        </authorList>
    </citation>
    <scope>NUCLEOTIDE SEQUENCE [LARGE SCALE GENOMIC DNA]</scope>
    <source>
        <strain evidence="1 2">ATCC 43183</strain>
    </source>
</reference>
<evidence type="ECO:0000313" key="1">
    <source>
        <dbReference type="EMBL" id="EDS15097.1"/>
    </source>
</evidence>
<dbReference type="HOGENOM" id="CLU_218619_0_0_10"/>
<gene>
    <name evidence="1" type="ORF">BACSTE_01596</name>
</gene>
<accession>B0NQE7</accession>
<dbReference type="Proteomes" id="UP000004713">
    <property type="component" value="Unassembled WGS sequence"/>
</dbReference>
<dbReference type="AlphaFoldDB" id="B0NQE7"/>
<sequence length="42" mass="5051">MTSILFLIPAAKVRRYFNSKNEFPLLIIFMKSTFYNVTLMQY</sequence>
<name>B0NQE7_BACSE</name>
<organism evidence="1 2">
    <name type="scientific">Bacteroides stercoris ATCC 43183</name>
    <dbReference type="NCBI Taxonomy" id="449673"/>
    <lineage>
        <taxon>Bacteria</taxon>
        <taxon>Pseudomonadati</taxon>
        <taxon>Bacteroidota</taxon>
        <taxon>Bacteroidia</taxon>
        <taxon>Bacteroidales</taxon>
        <taxon>Bacteroidaceae</taxon>
        <taxon>Bacteroides</taxon>
    </lineage>
</organism>
<dbReference type="EMBL" id="ABFZ02000019">
    <property type="protein sequence ID" value="EDS15097.1"/>
    <property type="molecule type" value="Genomic_DNA"/>
</dbReference>
<comment type="caution">
    <text evidence="1">The sequence shown here is derived from an EMBL/GenBank/DDBJ whole genome shotgun (WGS) entry which is preliminary data.</text>
</comment>
<proteinExistence type="predicted"/>
<protein>
    <submittedName>
        <fullName evidence="1">Uncharacterized protein</fullName>
    </submittedName>
</protein>
<evidence type="ECO:0000313" key="2">
    <source>
        <dbReference type="Proteomes" id="UP000004713"/>
    </source>
</evidence>